<dbReference type="EMBL" id="MH271320">
    <property type="protein sequence ID" value="AWY06697.1"/>
    <property type="molecule type" value="Genomic_DNA"/>
</dbReference>
<dbReference type="KEGG" id="vg:54993746"/>
<evidence type="ECO:0000313" key="2">
    <source>
        <dbReference type="Proteomes" id="UP000251243"/>
    </source>
</evidence>
<dbReference type="RefSeq" id="YP_009803186.1">
    <property type="nucleotide sequence ID" value="NC_047992.1"/>
</dbReference>
<organism evidence="1 2">
    <name type="scientific">Microbacterium phage Zeta1847</name>
    <dbReference type="NCBI Taxonomy" id="2201444"/>
    <lineage>
        <taxon>Viruses</taxon>
        <taxon>Duplodnaviria</taxon>
        <taxon>Heunggongvirae</taxon>
        <taxon>Uroviricota</taxon>
        <taxon>Caudoviricetes</taxon>
        <taxon>Casidaviridae</taxon>
        <taxon>Zetavirus</taxon>
        <taxon>Zetavirus zeta1847</taxon>
    </lineage>
</organism>
<protein>
    <recommendedName>
        <fullName evidence="3">DUF4926 domain-containing protein</fullName>
    </recommendedName>
</protein>
<accession>A0A2Z4Q9M0</accession>
<dbReference type="GeneID" id="54993746"/>
<evidence type="ECO:0008006" key="3">
    <source>
        <dbReference type="Google" id="ProtNLM"/>
    </source>
</evidence>
<gene>
    <name evidence="1" type="primary">63</name>
    <name evidence="1" type="ORF">SEA_ZETA1847_63</name>
</gene>
<reference evidence="2" key="1">
    <citation type="submission" date="2018-04" db="EMBL/GenBank/DDBJ databases">
        <authorList>
            <person name="Go L.Y."/>
            <person name="Mitchell J.A."/>
        </authorList>
    </citation>
    <scope>NUCLEOTIDE SEQUENCE [LARGE SCALE GENOMIC DNA]</scope>
</reference>
<proteinExistence type="predicted"/>
<name>A0A2Z4Q9M0_9CAUD</name>
<evidence type="ECO:0000313" key="1">
    <source>
        <dbReference type="EMBL" id="AWY06697.1"/>
    </source>
</evidence>
<dbReference type="Proteomes" id="UP000251243">
    <property type="component" value="Segment"/>
</dbReference>
<keyword evidence="2" id="KW-1185">Reference proteome</keyword>
<sequence>MSLYDGARVRLRADLPLLPAGALGTVVRTEPDGLIRVAFDVWEPARGTYRRATPRDGIDLVEPAELERLA</sequence>